<evidence type="ECO:0000313" key="3">
    <source>
        <dbReference type="Proteomes" id="UP001607302"/>
    </source>
</evidence>
<evidence type="ECO:0000313" key="2">
    <source>
        <dbReference type="EMBL" id="KAL2740241.1"/>
    </source>
</evidence>
<reference evidence="2 3" key="1">
    <citation type="journal article" date="2024" name="Ann. Entomol. Soc. Am.">
        <title>Genomic analyses of the southern and eastern yellowjacket wasps (Hymenoptera: Vespidae) reveal evolutionary signatures of social life.</title>
        <authorList>
            <person name="Catto M.A."/>
            <person name="Caine P.B."/>
            <person name="Orr S.E."/>
            <person name="Hunt B.G."/>
            <person name="Goodisman M.A.D."/>
        </authorList>
    </citation>
    <scope>NUCLEOTIDE SEQUENCE [LARGE SCALE GENOMIC DNA]</scope>
    <source>
        <strain evidence="2">233</strain>
        <tissue evidence="2">Head and thorax</tissue>
    </source>
</reference>
<evidence type="ECO:0000256" key="1">
    <source>
        <dbReference type="SAM" id="Phobius"/>
    </source>
</evidence>
<dbReference type="EMBL" id="JAUDFV010000020">
    <property type="protein sequence ID" value="KAL2740241.1"/>
    <property type="molecule type" value="Genomic_DNA"/>
</dbReference>
<keyword evidence="3" id="KW-1185">Reference proteome</keyword>
<keyword evidence="1" id="KW-0472">Membrane</keyword>
<comment type="caution">
    <text evidence="2">The sequence shown here is derived from an EMBL/GenBank/DDBJ whole genome shotgun (WGS) entry which is preliminary data.</text>
</comment>
<feature type="transmembrane region" description="Helical" evidence="1">
    <location>
        <begin position="20"/>
        <end position="45"/>
    </location>
</feature>
<organism evidence="2 3">
    <name type="scientific">Vespula squamosa</name>
    <name type="common">Southern yellow jacket</name>
    <name type="synonym">Wasp</name>
    <dbReference type="NCBI Taxonomy" id="30214"/>
    <lineage>
        <taxon>Eukaryota</taxon>
        <taxon>Metazoa</taxon>
        <taxon>Ecdysozoa</taxon>
        <taxon>Arthropoda</taxon>
        <taxon>Hexapoda</taxon>
        <taxon>Insecta</taxon>
        <taxon>Pterygota</taxon>
        <taxon>Neoptera</taxon>
        <taxon>Endopterygota</taxon>
        <taxon>Hymenoptera</taxon>
        <taxon>Apocrita</taxon>
        <taxon>Aculeata</taxon>
        <taxon>Vespoidea</taxon>
        <taxon>Vespidae</taxon>
        <taxon>Vespinae</taxon>
        <taxon>Vespula</taxon>
    </lineage>
</organism>
<accession>A0ABD2C5C3</accession>
<keyword evidence="1" id="KW-0812">Transmembrane</keyword>
<dbReference type="AlphaFoldDB" id="A0ABD2C5C3"/>
<dbReference type="Proteomes" id="UP001607302">
    <property type="component" value="Unassembled WGS sequence"/>
</dbReference>
<protein>
    <submittedName>
        <fullName evidence="2">Uncharacterized protein</fullName>
    </submittedName>
</protein>
<gene>
    <name evidence="2" type="ORF">V1478_000382</name>
</gene>
<name>A0ABD2C5C3_VESSQ</name>
<sequence length="73" mass="7910">MCDSALPLVSSPSCDSSVCISVLSAVATFIGALFVHVAVICLPYIQKHFTKLEWDHVQIPYYKGIACVAILII</sequence>
<keyword evidence="1" id="KW-1133">Transmembrane helix</keyword>
<proteinExistence type="predicted"/>